<dbReference type="Gene3D" id="1.10.287.950">
    <property type="entry name" value="Methyl-accepting chemotaxis protein"/>
    <property type="match status" value="1"/>
</dbReference>
<dbReference type="SUPFAM" id="SSF58104">
    <property type="entry name" value="Methyl-accepting chemotaxis protein (MCP) signaling domain"/>
    <property type="match status" value="1"/>
</dbReference>
<evidence type="ECO:0000256" key="2">
    <source>
        <dbReference type="ARBA" id="ARBA00022481"/>
    </source>
</evidence>
<evidence type="ECO:0000256" key="1">
    <source>
        <dbReference type="ARBA" id="ARBA00004370"/>
    </source>
</evidence>
<dbReference type="AlphaFoldDB" id="A0AAI9IEP5"/>
<sequence length="573" mass="60473">MHPLTPKRRSLSVAAQLSLSFALVLAMMLVLTVVSITKVNAIEGSLARVSEDNNVKQRYAINFRGSVHDRAIALRDLTLVGDAEVKDVTAQIDKLDADYQQSAKPLDAVFASMSVRPDERASLERIKAMEARAMPLAAKAIAARKAGDIEAARQLMLGQVKPAFVEWLAAINQFIDLEEGMSQAESAKARSTARGFQAFMLILLSAALVAGVVLATLITRSIRGALGAEPDEVKQVALAVDRGELYHEVTLRRVGNARRQSIMEALAEMSGNLRNTVSEVRDAAAGVATISAQIAAGNSDLSARTEDQAASLEETASAMEQLTATVKQNDGHAREANQLARNASDIAKQGGAIVEEVVDTMAAINTSSRKIVDIIGVIDGIAFQTNILALNAAVEAARAGEQGRGFAVVATEVRSLAQRSAAAAKEVKQLIDASVNNVEAGTRLVERAGETMEQIVTSVQQVTDVMGEISTASHEQSVGIEEVNKAIALMDQVTQHNAALVEQASAAVATLQEQAVNLNQAVGVFQLEAPDALVPAPVAGVSTARAAQTAPLLRTVQVPLQVAPALPMEKLAA</sequence>
<dbReference type="PANTHER" id="PTHR43531:SF14">
    <property type="entry name" value="METHYL-ACCEPTING CHEMOTAXIS PROTEIN I-RELATED"/>
    <property type="match status" value="1"/>
</dbReference>
<dbReference type="Pfam" id="PF00015">
    <property type="entry name" value="MCPsignal"/>
    <property type="match status" value="1"/>
</dbReference>
<keyword evidence="5" id="KW-0812">Transmembrane</keyword>
<evidence type="ECO:0000313" key="7">
    <source>
        <dbReference type="EMBL" id="EOA04695.1"/>
    </source>
</evidence>
<comment type="similarity">
    <text evidence="3">Belongs to the methyl-accepting chemotaxis (MCP) protein family.</text>
</comment>
<dbReference type="PROSITE" id="PS50111">
    <property type="entry name" value="CHEMOTAXIS_TRANSDUC_2"/>
    <property type="match status" value="1"/>
</dbReference>
<dbReference type="PRINTS" id="PR00260">
    <property type="entry name" value="CHEMTRNSDUCR"/>
</dbReference>
<gene>
    <name evidence="7" type="ORF">HFRIS_011088</name>
</gene>
<keyword evidence="5" id="KW-1133">Transmembrane helix</keyword>
<dbReference type="GO" id="GO:0005886">
    <property type="term" value="C:plasma membrane"/>
    <property type="evidence" value="ECO:0007669"/>
    <property type="project" value="TreeGrafter"/>
</dbReference>
<dbReference type="Proteomes" id="UP000006772">
    <property type="component" value="Unassembled WGS sequence"/>
</dbReference>
<keyword evidence="2" id="KW-0488">Methylation</keyword>
<dbReference type="PANTHER" id="PTHR43531">
    <property type="entry name" value="PROTEIN ICFG"/>
    <property type="match status" value="1"/>
</dbReference>
<dbReference type="InterPro" id="IPR051310">
    <property type="entry name" value="MCP_chemotaxis"/>
</dbReference>
<dbReference type="CDD" id="cd19411">
    <property type="entry name" value="MCP2201-like_sensor"/>
    <property type="match status" value="1"/>
</dbReference>
<proteinExistence type="inferred from homology"/>
<comment type="subcellular location">
    <subcellularLocation>
        <location evidence="1">Membrane</location>
    </subcellularLocation>
</comment>
<accession>A0AAI9IEP5</accession>
<dbReference type="InterPro" id="IPR047347">
    <property type="entry name" value="YvaQ-like_sensor"/>
</dbReference>
<protein>
    <submittedName>
        <fullName evidence="7">Methyl-accepting chemotaxis protein I</fullName>
    </submittedName>
</protein>
<dbReference type="GO" id="GO:0007165">
    <property type="term" value="P:signal transduction"/>
    <property type="evidence" value="ECO:0007669"/>
    <property type="project" value="UniProtKB-KW"/>
</dbReference>
<evidence type="ECO:0000256" key="5">
    <source>
        <dbReference type="SAM" id="Phobius"/>
    </source>
</evidence>
<evidence type="ECO:0000256" key="3">
    <source>
        <dbReference type="ARBA" id="ARBA00029447"/>
    </source>
</evidence>
<organism evidence="7 8">
    <name type="scientific">Herbaspirillum frisingense GSF30</name>
    <dbReference type="NCBI Taxonomy" id="864073"/>
    <lineage>
        <taxon>Bacteria</taxon>
        <taxon>Pseudomonadati</taxon>
        <taxon>Pseudomonadota</taxon>
        <taxon>Betaproteobacteria</taxon>
        <taxon>Burkholderiales</taxon>
        <taxon>Oxalobacteraceae</taxon>
        <taxon>Herbaspirillum</taxon>
    </lineage>
</organism>
<dbReference type="EMBL" id="AEEC02000013">
    <property type="protein sequence ID" value="EOA04695.1"/>
    <property type="molecule type" value="Genomic_DNA"/>
</dbReference>
<evidence type="ECO:0000256" key="4">
    <source>
        <dbReference type="PROSITE-ProRule" id="PRU00284"/>
    </source>
</evidence>
<dbReference type="InterPro" id="IPR004090">
    <property type="entry name" value="Chemotax_Me-accpt_rcpt"/>
</dbReference>
<dbReference type="InterPro" id="IPR024478">
    <property type="entry name" value="HlyB_4HB_MCP"/>
</dbReference>
<comment type="caution">
    <text evidence="7">The sequence shown here is derived from an EMBL/GenBank/DDBJ whole genome shotgun (WGS) entry which is preliminary data.</text>
</comment>
<dbReference type="RefSeq" id="WP_006463421.1">
    <property type="nucleotide sequence ID" value="NZ_AEEC02000013.1"/>
</dbReference>
<dbReference type="Pfam" id="PF12729">
    <property type="entry name" value="4HB_MCP_1"/>
    <property type="match status" value="1"/>
</dbReference>
<keyword evidence="5" id="KW-0472">Membrane</keyword>
<feature type="domain" description="Methyl-accepting transducer" evidence="6">
    <location>
        <begin position="283"/>
        <end position="512"/>
    </location>
</feature>
<dbReference type="InterPro" id="IPR004089">
    <property type="entry name" value="MCPsignal_dom"/>
</dbReference>
<reference evidence="7 8" key="1">
    <citation type="journal article" date="2013" name="Front. Microbiol.">
        <title>The genome of the endophytic bacterium H. frisingense GSF30(T) identifies diverse strategies in the Herbaspirillum genus to interact with plants.</title>
        <authorList>
            <person name="Straub D."/>
            <person name="Rothballer M."/>
            <person name="Hartmann A."/>
            <person name="Ludewig U."/>
        </authorList>
    </citation>
    <scope>NUCLEOTIDE SEQUENCE [LARGE SCALE GENOMIC DNA]</scope>
    <source>
        <strain evidence="7 8">GSF30</strain>
    </source>
</reference>
<dbReference type="GO" id="GO:0006935">
    <property type="term" value="P:chemotaxis"/>
    <property type="evidence" value="ECO:0007669"/>
    <property type="project" value="InterPro"/>
</dbReference>
<dbReference type="FunFam" id="1.10.287.950:FF:000001">
    <property type="entry name" value="Methyl-accepting chemotaxis sensory transducer"/>
    <property type="match status" value="1"/>
</dbReference>
<name>A0AAI9IEP5_9BURK</name>
<dbReference type="CDD" id="cd11386">
    <property type="entry name" value="MCP_signal"/>
    <property type="match status" value="1"/>
</dbReference>
<feature type="transmembrane region" description="Helical" evidence="5">
    <location>
        <begin position="198"/>
        <end position="218"/>
    </location>
</feature>
<evidence type="ECO:0000313" key="8">
    <source>
        <dbReference type="Proteomes" id="UP000006772"/>
    </source>
</evidence>
<keyword evidence="4" id="KW-0807">Transducer</keyword>
<dbReference type="SMART" id="SM00283">
    <property type="entry name" value="MA"/>
    <property type="match status" value="1"/>
</dbReference>
<evidence type="ECO:0000259" key="6">
    <source>
        <dbReference type="PROSITE" id="PS50111"/>
    </source>
</evidence>
<dbReference type="GO" id="GO:0004888">
    <property type="term" value="F:transmembrane signaling receptor activity"/>
    <property type="evidence" value="ECO:0007669"/>
    <property type="project" value="InterPro"/>
</dbReference>